<evidence type="ECO:0000313" key="2">
    <source>
        <dbReference type="EMBL" id="KAK7264604.1"/>
    </source>
</evidence>
<organism evidence="2 3">
    <name type="scientific">Clitoria ternatea</name>
    <name type="common">Butterfly pea</name>
    <dbReference type="NCBI Taxonomy" id="43366"/>
    <lineage>
        <taxon>Eukaryota</taxon>
        <taxon>Viridiplantae</taxon>
        <taxon>Streptophyta</taxon>
        <taxon>Embryophyta</taxon>
        <taxon>Tracheophyta</taxon>
        <taxon>Spermatophyta</taxon>
        <taxon>Magnoliopsida</taxon>
        <taxon>eudicotyledons</taxon>
        <taxon>Gunneridae</taxon>
        <taxon>Pentapetalae</taxon>
        <taxon>rosids</taxon>
        <taxon>fabids</taxon>
        <taxon>Fabales</taxon>
        <taxon>Fabaceae</taxon>
        <taxon>Papilionoideae</taxon>
        <taxon>50 kb inversion clade</taxon>
        <taxon>NPAAA clade</taxon>
        <taxon>indigoferoid/millettioid clade</taxon>
        <taxon>Phaseoleae</taxon>
        <taxon>Clitoria</taxon>
    </lineage>
</organism>
<comment type="caution">
    <text evidence="2">The sequence shown here is derived from an EMBL/GenBank/DDBJ whole genome shotgun (WGS) entry which is preliminary data.</text>
</comment>
<accession>A0AAN9EX06</accession>
<dbReference type="AlphaFoldDB" id="A0AAN9EX06"/>
<dbReference type="EMBL" id="JAYKXN010000008">
    <property type="protein sequence ID" value="KAK7264604.1"/>
    <property type="molecule type" value="Genomic_DNA"/>
</dbReference>
<evidence type="ECO:0000313" key="3">
    <source>
        <dbReference type="Proteomes" id="UP001359559"/>
    </source>
</evidence>
<dbReference type="InterPro" id="IPR041392">
    <property type="entry name" value="GHD"/>
</dbReference>
<dbReference type="Pfam" id="PF17834">
    <property type="entry name" value="GHD"/>
    <property type="match status" value="1"/>
</dbReference>
<sequence length="303" mass="33776">MSIGIVRVRDKVRSRLRSRSKARAKARARTKAWAWAWQRQHMGNVKGNGKGKSTRTRDCFIRGIPGRLIAVIFLFVSEHIECCNKAFFAEPFIILCQRLLAEMNGTIVSPNFLTFTVQAQAAVYKTGDVCAAFLANIATLDATVNFIGNSYRLPAWSVSILPDCFATSKEEVGSLDWSWISEPINSKAESFSKVGLLEQINQLLIEQTTCGLLEPRVGNLQRVRCLGLWKMVHCCEAELLVRKKAWLGAWKQGCPPSLGGLGYSSVEQRGESSIGCDAWLRTVLCLGNSMRCLLMLISEWNVI</sequence>
<keyword evidence="3" id="KW-1185">Reference proteome</keyword>
<evidence type="ECO:0000259" key="1">
    <source>
        <dbReference type="Pfam" id="PF17834"/>
    </source>
</evidence>
<proteinExistence type="predicted"/>
<reference evidence="2 3" key="1">
    <citation type="submission" date="2024-01" db="EMBL/GenBank/DDBJ databases">
        <title>The genomes of 5 underutilized Papilionoideae crops provide insights into root nodulation and disease resistance.</title>
        <authorList>
            <person name="Yuan L."/>
        </authorList>
    </citation>
    <scope>NUCLEOTIDE SEQUENCE [LARGE SCALE GENOMIC DNA]</scope>
    <source>
        <strain evidence="2">LY-2023</strain>
        <tissue evidence="2">Leaf</tissue>
    </source>
</reference>
<protein>
    <recommendedName>
        <fullName evidence="1">Beta-galactosidase beta-sandwich domain-containing protein</fullName>
    </recommendedName>
</protein>
<gene>
    <name evidence="2" type="ORF">RJT34_32213</name>
</gene>
<name>A0AAN9EX06_CLITE</name>
<feature type="domain" description="Beta-galactosidase beta-sandwich" evidence="1">
    <location>
        <begin position="121"/>
        <end position="164"/>
    </location>
</feature>
<dbReference type="Proteomes" id="UP001359559">
    <property type="component" value="Unassembled WGS sequence"/>
</dbReference>